<protein>
    <submittedName>
        <fullName evidence="4">Polysaccharide deacetylase family protein</fullName>
        <ecNumber evidence="4">3.-.-.-</ecNumber>
    </submittedName>
</protein>
<dbReference type="PANTHER" id="PTHR10587">
    <property type="entry name" value="GLYCOSYL TRANSFERASE-RELATED"/>
    <property type="match status" value="1"/>
</dbReference>
<dbReference type="CDD" id="cd10917">
    <property type="entry name" value="CE4_NodB_like_6s_7s"/>
    <property type="match status" value="1"/>
</dbReference>
<dbReference type="InterPro" id="IPR002509">
    <property type="entry name" value="NODB_dom"/>
</dbReference>
<dbReference type="EMBL" id="JBEPCV010000007">
    <property type="protein sequence ID" value="MER6904278.1"/>
    <property type="molecule type" value="Genomic_DNA"/>
</dbReference>
<feature type="domain" description="NodB homology" evidence="3">
    <location>
        <begin position="58"/>
        <end position="250"/>
    </location>
</feature>
<evidence type="ECO:0000313" key="5">
    <source>
        <dbReference type="Proteomes" id="UP001490330"/>
    </source>
</evidence>
<feature type="region of interest" description="Disordered" evidence="1">
    <location>
        <begin position="225"/>
        <end position="250"/>
    </location>
</feature>
<dbReference type="GO" id="GO:0016787">
    <property type="term" value="F:hydrolase activity"/>
    <property type="evidence" value="ECO:0007669"/>
    <property type="project" value="UniProtKB-KW"/>
</dbReference>
<keyword evidence="2" id="KW-0732">Signal</keyword>
<dbReference type="PANTHER" id="PTHR10587:SF134">
    <property type="entry name" value="SECRETED PROTEIN"/>
    <property type="match status" value="1"/>
</dbReference>
<gene>
    <name evidence="4" type="ORF">ABT322_10945</name>
</gene>
<evidence type="ECO:0000256" key="1">
    <source>
        <dbReference type="SAM" id="MobiDB-lite"/>
    </source>
</evidence>
<sequence length="250" mass="26955">MRRGRFRTAGAALAAVLLTGCAQFAGPAGHPTAGKPARAGGRAAPAPPVLDHVSTTDRVVFLTYDDGADRDPRLTALIRERRLPVTLFLTDTVAGPAYGHFARLRSVGASLQNHTLDHRSLRGLPYAGQRAEICGQQAKLHSRFGVHPRLFRPPYGRYDPTTLRAAADCGITAVVLWRATLTPDGPLTYTRGDPHLHPGDIVSVTAPARTEELLQQIEERDLRVGRLEDHLGRSGPSGRFDPAERSSAVG</sequence>
<evidence type="ECO:0000259" key="3">
    <source>
        <dbReference type="PROSITE" id="PS51677"/>
    </source>
</evidence>
<dbReference type="PROSITE" id="PS51677">
    <property type="entry name" value="NODB"/>
    <property type="match status" value="1"/>
</dbReference>
<feature type="signal peptide" evidence="2">
    <location>
        <begin position="1"/>
        <end position="25"/>
    </location>
</feature>
<organism evidence="4 5">
    <name type="scientific">Streptomyces flaveolus</name>
    <dbReference type="NCBI Taxonomy" id="67297"/>
    <lineage>
        <taxon>Bacteria</taxon>
        <taxon>Bacillati</taxon>
        <taxon>Actinomycetota</taxon>
        <taxon>Actinomycetes</taxon>
        <taxon>Kitasatosporales</taxon>
        <taxon>Streptomycetaceae</taxon>
        <taxon>Streptomyces</taxon>
    </lineage>
</organism>
<evidence type="ECO:0000313" key="4">
    <source>
        <dbReference type="EMBL" id="MER6904278.1"/>
    </source>
</evidence>
<accession>A0ABV1VCQ8</accession>
<dbReference type="PROSITE" id="PS51257">
    <property type="entry name" value="PROKAR_LIPOPROTEIN"/>
    <property type="match status" value="1"/>
</dbReference>
<proteinExistence type="predicted"/>
<dbReference type="InterPro" id="IPR050248">
    <property type="entry name" value="Polysacc_deacetylase_ArnD"/>
</dbReference>
<dbReference type="Proteomes" id="UP001490330">
    <property type="component" value="Unassembled WGS sequence"/>
</dbReference>
<dbReference type="Pfam" id="PF01522">
    <property type="entry name" value="Polysacc_deac_1"/>
    <property type="match status" value="1"/>
</dbReference>
<feature type="chain" id="PRO_5045573907" evidence="2">
    <location>
        <begin position="26"/>
        <end position="250"/>
    </location>
</feature>
<reference evidence="4 5" key="1">
    <citation type="submission" date="2024-06" db="EMBL/GenBank/DDBJ databases">
        <title>The Natural Products Discovery Center: Release of the First 8490 Sequenced Strains for Exploring Actinobacteria Biosynthetic Diversity.</title>
        <authorList>
            <person name="Kalkreuter E."/>
            <person name="Kautsar S.A."/>
            <person name="Yang D."/>
            <person name="Bader C.D."/>
            <person name="Teijaro C.N."/>
            <person name="Fluegel L."/>
            <person name="Davis C.M."/>
            <person name="Simpson J.R."/>
            <person name="Lauterbach L."/>
            <person name="Steele A.D."/>
            <person name="Gui C."/>
            <person name="Meng S."/>
            <person name="Li G."/>
            <person name="Viehrig K."/>
            <person name="Ye F."/>
            <person name="Su P."/>
            <person name="Kiefer A.F."/>
            <person name="Nichols A."/>
            <person name="Cepeda A.J."/>
            <person name="Yan W."/>
            <person name="Fan B."/>
            <person name="Jiang Y."/>
            <person name="Adhikari A."/>
            <person name="Zheng C.-J."/>
            <person name="Schuster L."/>
            <person name="Cowan T.M."/>
            <person name="Smanski M.J."/>
            <person name="Chevrette M.G."/>
            <person name="De Carvalho L.P.S."/>
            <person name="Shen B."/>
        </authorList>
    </citation>
    <scope>NUCLEOTIDE SEQUENCE [LARGE SCALE GENOMIC DNA]</scope>
    <source>
        <strain evidence="4 5">NPDC000632</strain>
    </source>
</reference>
<keyword evidence="4" id="KW-0378">Hydrolase</keyword>
<dbReference type="SUPFAM" id="SSF88713">
    <property type="entry name" value="Glycoside hydrolase/deacetylase"/>
    <property type="match status" value="1"/>
</dbReference>
<evidence type="ECO:0000256" key="2">
    <source>
        <dbReference type="SAM" id="SignalP"/>
    </source>
</evidence>
<dbReference type="EC" id="3.-.-.-" evidence="4"/>
<comment type="caution">
    <text evidence="4">The sequence shown here is derived from an EMBL/GenBank/DDBJ whole genome shotgun (WGS) entry which is preliminary data.</text>
</comment>
<name>A0ABV1VCQ8_9ACTN</name>
<dbReference type="InterPro" id="IPR011330">
    <property type="entry name" value="Glyco_hydro/deAcase_b/a-brl"/>
</dbReference>
<dbReference type="Gene3D" id="3.20.20.370">
    <property type="entry name" value="Glycoside hydrolase/deacetylase"/>
    <property type="match status" value="1"/>
</dbReference>
<keyword evidence="5" id="KW-1185">Reference proteome</keyword>
<dbReference type="RefSeq" id="WP_350713949.1">
    <property type="nucleotide sequence ID" value="NZ_JBEPCO010000001.1"/>
</dbReference>